<evidence type="ECO:0000256" key="1">
    <source>
        <dbReference type="SAM" id="MobiDB-lite"/>
    </source>
</evidence>
<reference evidence="3" key="1">
    <citation type="submission" date="2024-07" db="EMBL/GenBank/DDBJ databases">
        <title>Two chromosome-level genome assemblies of Korean endemic species Abeliophyllum distichum and Forsythia ovata (Oleaceae).</title>
        <authorList>
            <person name="Jang H."/>
        </authorList>
    </citation>
    <scope>NUCLEOTIDE SEQUENCE [LARGE SCALE GENOMIC DNA]</scope>
</reference>
<name>A0ABD1TXR3_9LAMI</name>
<sequence>MPGLSLECWNPMALGMITSKICNPISTDNLSYWRCRLSYARILVEFDALVDLIRSVQIQLPNGKQWGQKVSESISKTTKSDGNTTKSSLADPILEPRVAPKLAVETNSLIPVVVDNSMDPYIAEVSGEKQVQLEDNEKELDFILVDKNKKQSTKQNEKLKW</sequence>
<accession>A0ABD1TXR3</accession>
<dbReference type="Proteomes" id="UP001604336">
    <property type="component" value="Unassembled WGS sequence"/>
</dbReference>
<dbReference type="InterPro" id="IPR040256">
    <property type="entry name" value="At4g02000-like"/>
</dbReference>
<evidence type="ECO:0000313" key="2">
    <source>
        <dbReference type="EMBL" id="KAL2517358.1"/>
    </source>
</evidence>
<organism evidence="2 3">
    <name type="scientific">Abeliophyllum distichum</name>
    <dbReference type="NCBI Taxonomy" id="126358"/>
    <lineage>
        <taxon>Eukaryota</taxon>
        <taxon>Viridiplantae</taxon>
        <taxon>Streptophyta</taxon>
        <taxon>Embryophyta</taxon>
        <taxon>Tracheophyta</taxon>
        <taxon>Spermatophyta</taxon>
        <taxon>Magnoliopsida</taxon>
        <taxon>eudicotyledons</taxon>
        <taxon>Gunneridae</taxon>
        <taxon>Pentapetalae</taxon>
        <taxon>asterids</taxon>
        <taxon>lamiids</taxon>
        <taxon>Lamiales</taxon>
        <taxon>Oleaceae</taxon>
        <taxon>Forsythieae</taxon>
        <taxon>Abeliophyllum</taxon>
    </lineage>
</organism>
<dbReference type="EMBL" id="JBFOLK010000004">
    <property type="protein sequence ID" value="KAL2517358.1"/>
    <property type="molecule type" value="Genomic_DNA"/>
</dbReference>
<evidence type="ECO:0000313" key="3">
    <source>
        <dbReference type="Proteomes" id="UP001604336"/>
    </source>
</evidence>
<comment type="caution">
    <text evidence="2">The sequence shown here is derived from an EMBL/GenBank/DDBJ whole genome shotgun (WGS) entry which is preliminary data.</text>
</comment>
<protein>
    <submittedName>
        <fullName evidence="2">DUF4283 domain-containing protein</fullName>
    </submittedName>
</protein>
<gene>
    <name evidence="2" type="ORF">Adt_13605</name>
</gene>
<dbReference type="PANTHER" id="PTHR31286">
    <property type="entry name" value="GLYCINE-RICH CELL WALL STRUCTURAL PROTEIN 1.8-LIKE"/>
    <property type="match status" value="1"/>
</dbReference>
<keyword evidence="3" id="KW-1185">Reference proteome</keyword>
<dbReference type="AlphaFoldDB" id="A0ABD1TXR3"/>
<proteinExistence type="predicted"/>
<feature type="region of interest" description="Disordered" evidence="1">
    <location>
        <begin position="64"/>
        <end position="91"/>
    </location>
</feature>
<feature type="compositionally biased region" description="Polar residues" evidence="1">
    <location>
        <begin position="68"/>
        <end position="88"/>
    </location>
</feature>
<dbReference type="PANTHER" id="PTHR31286:SF168">
    <property type="entry name" value="DUF4283 DOMAIN-CONTAINING PROTEIN"/>
    <property type="match status" value="1"/>
</dbReference>